<keyword evidence="9" id="KW-1185">Reference proteome</keyword>
<feature type="compositionally biased region" description="Low complexity" evidence="6">
    <location>
        <begin position="86"/>
        <end position="101"/>
    </location>
</feature>
<evidence type="ECO:0000256" key="5">
    <source>
        <dbReference type="ARBA" id="ARBA00023237"/>
    </source>
</evidence>
<dbReference type="EMBL" id="JAPNKE010000002">
    <property type="protein sequence ID" value="MCY1013825.1"/>
    <property type="molecule type" value="Genomic_DNA"/>
</dbReference>
<evidence type="ECO:0000313" key="8">
    <source>
        <dbReference type="EMBL" id="MCY1013825.1"/>
    </source>
</evidence>
<dbReference type="SUPFAM" id="SSF56954">
    <property type="entry name" value="Outer membrane efflux proteins (OEP)"/>
    <property type="match status" value="1"/>
</dbReference>
<organism evidence="8 9">
    <name type="scientific">Nannocystis pusilla</name>
    <dbReference type="NCBI Taxonomy" id="889268"/>
    <lineage>
        <taxon>Bacteria</taxon>
        <taxon>Pseudomonadati</taxon>
        <taxon>Myxococcota</taxon>
        <taxon>Polyangia</taxon>
        <taxon>Nannocystales</taxon>
        <taxon>Nannocystaceae</taxon>
        <taxon>Nannocystis</taxon>
    </lineage>
</organism>
<dbReference type="PANTHER" id="PTHR30026">
    <property type="entry name" value="OUTER MEMBRANE PROTEIN TOLC"/>
    <property type="match status" value="1"/>
</dbReference>
<feature type="region of interest" description="Disordered" evidence="6">
    <location>
        <begin position="403"/>
        <end position="451"/>
    </location>
</feature>
<name>A0A9X3J412_9BACT</name>
<dbReference type="Proteomes" id="UP001150924">
    <property type="component" value="Unassembled WGS sequence"/>
</dbReference>
<keyword evidence="2" id="KW-1134">Transmembrane beta strand</keyword>
<feature type="compositionally biased region" description="Basic residues" evidence="6">
    <location>
        <begin position="441"/>
        <end position="451"/>
    </location>
</feature>
<protein>
    <submittedName>
        <fullName evidence="8">TolC family protein</fullName>
    </submittedName>
</protein>
<feature type="compositionally biased region" description="Basic residues" evidence="6">
    <location>
        <begin position="199"/>
        <end position="216"/>
    </location>
</feature>
<comment type="subcellular location">
    <subcellularLocation>
        <location evidence="1">Cell outer membrane</location>
    </subcellularLocation>
</comment>
<dbReference type="RefSeq" id="WP_267777968.1">
    <property type="nucleotide sequence ID" value="NZ_JAPNKE010000002.1"/>
</dbReference>
<gene>
    <name evidence="8" type="ORF">OV079_51540</name>
</gene>
<feature type="compositionally biased region" description="Low complexity" evidence="6">
    <location>
        <begin position="410"/>
        <end position="440"/>
    </location>
</feature>
<dbReference type="GO" id="GO:0009279">
    <property type="term" value="C:cell outer membrane"/>
    <property type="evidence" value="ECO:0007669"/>
    <property type="project" value="UniProtKB-SubCell"/>
</dbReference>
<dbReference type="PANTHER" id="PTHR30026:SF21">
    <property type="entry name" value="SLR1270 PROTEIN"/>
    <property type="match status" value="1"/>
</dbReference>
<sequence length="451" mass="49115">MITRLIALVVALACLFGPVRSSMARDAAGAHDVLTLRQVLDAVAAAHPQLEAARERVRGAEGDALAARGGFDPQLRVRGSTRRSGRSPTAASTSSCASRPPLGSAGVRRLAARTRRFRRLRSAGQDRLGREVRAGVSLPLWQGGPIDRRRADLQVTDLGRRAAEADVDVRLLELERGRPRVLGMGRRRAAARGAAAPARARRRPRRCAAAASRRRQHPEVEGLENRRAILERKGRLVAAERALEQAALELARHLRDDGGEIVVPMADRLPPAFPEPPAADPLEAALSDALARRPELRRVLLQRDAAQVEARLARNNLSPRIDIDAYVAKDLGLVAPEYRYLLPAEFVAGISIELPLPLRAARGKLRRARADHARLDAELRWMTDVVAIELRDAHSALVAAHARHSRESSCRSPMRSSRPSGGASTSATARSCSSTCGSRRPPTRPRRSSTR</sequence>
<evidence type="ECO:0000256" key="4">
    <source>
        <dbReference type="ARBA" id="ARBA00023136"/>
    </source>
</evidence>
<keyword evidence="3" id="KW-0812">Transmembrane</keyword>
<evidence type="ECO:0000256" key="7">
    <source>
        <dbReference type="SAM" id="SignalP"/>
    </source>
</evidence>
<keyword evidence="5" id="KW-0998">Cell outer membrane</keyword>
<dbReference type="GO" id="GO:1990281">
    <property type="term" value="C:efflux pump complex"/>
    <property type="evidence" value="ECO:0007669"/>
    <property type="project" value="TreeGrafter"/>
</dbReference>
<evidence type="ECO:0000256" key="1">
    <source>
        <dbReference type="ARBA" id="ARBA00004442"/>
    </source>
</evidence>
<evidence type="ECO:0000256" key="2">
    <source>
        <dbReference type="ARBA" id="ARBA00022452"/>
    </source>
</evidence>
<keyword evidence="4" id="KW-0472">Membrane</keyword>
<comment type="caution">
    <text evidence="8">The sequence shown here is derived from an EMBL/GenBank/DDBJ whole genome shotgun (WGS) entry which is preliminary data.</text>
</comment>
<dbReference type="GO" id="GO:0015562">
    <property type="term" value="F:efflux transmembrane transporter activity"/>
    <property type="evidence" value="ECO:0007669"/>
    <property type="project" value="InterPro"/>
</dbReference>
<feature type="signal peptide" evidence="7">
    <location>
        <begin position="1"/>
        <end position="24"/>
    </location>
</feature>
<evidence type="ECO:0000256" key="6">
    <source>
        <dbReference type="SAM" id="MobiDB-lite"/>
    </source>
</evidence>
<proteinExistence type="predicted"/>
<dbReference type="AlphaFoldDB" id="A0A9X3J412"/>
<dbReference type="Gene3D" id="1.20.1600.10">
    <property type="entry name" value="Outer membrane efflux proteins (OEP)"/>
    <property type="match status" value="2"/>
</dbReference>
<keyword evidence="7" id="KW-0732">Signal</keyword>
<feature type="region of interest" description="Disordered" evidence="6">
    <location>
        <begin position="187"/>
        <end position="220"/>
    </location>
</feature>
<accession>A0A9X3J412</accession>
<evidence type="ECO:0000313" key="9">
    <source>
        <dbReference type="Proteomes" id="UP001150924"/>
    </source>
</evidence>
<evidence type="ECO:0000256" key="3">
    <source>
        <dbReference type="ARBA" id="ARBA00022692"/>
    </source>
</evidence>
<reference evidence="8" key="1">
    <citation type="submission" date="2022-11" db="EMBL/GenBank/DDBJ databases">
        <title>Minimal conservation of predation-associated metabolite biosynthetic gene clusters underscores biosynthetic potential of Myxococcota including descriptions for ten novel species: Archangium lansinium sp. nov., Myxococcus landrumus sp. nov., Nannocystis bai.</title>
        <authorList>
            <person name="Ahearne A."/>
            <person name="Stevens C."/>
            <person name="Phillips K."/>
        </authorList>
    </citation>
    <scope>NUCLEOTIDE SEQUENCE</scope>
    <source>
        <strain evidence="8">Na p29</strain>
    </source>
</reference>
<feature type="chain" id="PRO_5040755597" evidence="7">
    <location>
        <begin position="25"/>
        <end position="451"/>
    </location>
</feature>
<dbReference type="GO" id="GO:0015288">
    <property type="term" value="F:porin activity"/>
    <property type="evidence" value="ECO:0007669"/>
    <property type="project" value="TreeGrafter"/>
</dbReference>
<feature type="region of interest" description="Disordered" evidence="6">
    <location>
        <begin position="75"/>
        <end position="107"/>
    </location>
</feature>
<dbReference type="InterPro" id="IPR051906">
    <property type="entry name" value="TolC-like"/>
</dbReference>